<dbReference type="PANTHER" id="PTHR13016:SF0">
    <property type="entry name" value="AMME SYNDROME CANDIDATE GENE 1 PROTEIN"/>
    <property type="match status" value="1"/>
</dbReference>
<dbReference type="PROSITE" id="PS51112">
    <property type="entry name" value="AMMECR1"/>
    <property type="match status" value="1"/>
</dbReference>
<dbReference type="InterPro" id="IPR027623">
    <property type="entry name" value="AmmeMemoSam_A"/>
</dbReference>
<dbReference type="NCBIfam" id="TIGR04335">
    <property type="entry name" value="AmmeMemoSam_A"/>
    <property type="match status" value="1"/>
</dbReference>
<dbReference type="InterPro" id="IPR023473">
    <property type="entry name" value="AMMECR1"/>
</dbReference>
<sequence>MALMPFTDISENEQQILLNTARESIAYGLQHQTALPVNTEEYSARLQTAAATFVTLNINGQLRGCIGTLEAYQPLINDVAEHAYDAAFRDSRFTALKKDELELLEIHISLLTPSEPIIFTSEADLIRQLQPGIDGLILQDNSHRGTFLPSVWEQLPEPAVFLEQLKLKAGLNRNDWPEGIQVSRYKTVLIE</sequence>
<gene>
    <name evidence="2" type="ORF">MNBD_GAMMA09-1184</name>
</gene>
<dbReference type="NCBIfam" id="TIGR00296">
    <property type="entry name" value="TIGR00296 family protein"/>
    <property type="match status" value="1"/>
</dbReference>
<dbReference type="AlphaFoldDB" id="A0A3B0YQS1"/>
<organism evidence="2">
    <name type="scientific">hydrothermal vent metagenome</name>
    <dbReference type="NCBI Taxonomy" id="652676"/>
    <lineage>
        <taxon>unclassified sequences</taxon>
        <taxon>metagenomes</taxon>
        <taxon>ecological metagenomes</taxon>
    </lineage>
</organism>
<evidence type="ECO:0000313" key="2">
    <source>
        <dbReference type="EMBL" id="VAW70806.1"/>
    </source>
</evidence>
<dbReference type="InterPro" id="IPR027485">
    <property type="entry name" value="AMMECR1_N"/>
</dbReference>
<accession>A0A3B0YQS1</accession>
<dbReference type="SUPFAM" id="SSF143447">
    <property type="entry name" value="AMMECR1-like"/>
    <property type="match status" value="1"/>
</dbReference>
<name>A0A3B0YQS1_9ZZZZ</name>
<dbReference type="Gene3D" id="3.30.700.20">
    <property type="entry name" value="Hypothetical protein ph0010, domain 1"/>
    <property type="match status" value="1"/>
</dbReference>
<evidence type="ECO:0000259" key="1">
    <source>
        <dbReference type="PROSITE" id="PS51112"/>
    </source>
</evidence>
<dbReference type="Pfam" id="PF01871">
    <property type="entry name" value="AMMECR1"/>
    <property type="match status" value="1"/>
</dbReference>
<dbReference type="InterPro" id="IPR002733">
    <property type="entry name" value="AMMECR1_domain"/>
</dbReference>
<dbReference type="EMBL" id="UOFI01000208">
    <property type="protein sequence ID" value="VAW70806.1"/>
    <property type="molecule type" value="Genomic_DNA"/>
</dbReference>
<dbReference type="Gene3D" id="3.30.1490.150">
    <property type="entry name" value="Hypothetical protein ph0010, domain 2"/>
    <property type="match status" value="1"/>
</dbReference>
<protein>
    <submittedName>
        <fullName evidence="2">COG2078: Uncharacterized ACR</fullName>
    </submittedName>
</protein>
<reference evidence="2" key="1">
    <citation type="submission" date="2018-06" db="EMBL/GenBank/DDBJ databases">
        <authorList>
            <person name="Zhirakovskaya E."/>
        </authorList>
    </citation>
    <scope>NUCLEOTIDE SEQUENCE</scope>
</reference>
<dbReference type="InterPro" id="IPR036071">
    <property type="entry name" value="AMMECR1_dom_sf"/>
</dbReference>
<proteinExistence type="predicted"/>
<dbReference type="PANTHER" id="PTHR13016">
    <property type="entry name" value="AMMECR1 HOMOLOG"/>
    <property type="match status" value="1"/>
</dbReference>
<feature type="domain" description="AMMECR1" evidence="1">
    <location>
        <begin position="12"/>
        <end position="191"/>
    </location>
</feature>